<evidence type="ECO:0000313" key="4">
    <source>
        <dbReference type="Proteomes" id="UP000038040"/>
    </source>
</evidence>
<name>A0A0N4U328_DRAME</name>
<gene>
    <name evidence="3" type="ORF">DME_LOCUS5477</name>
</gene>
<evidence type="ECO:0000313" key="5">
    <source>
        <dbReference type="Proteomes" id="UP000274756"/>
    </source>
</evidence>
<dbReference type="WBParaSite" id="DME_0000111701-mRNA-1">
    <property type="protein sequence ID" value="DME_0000111701-mRNA-1"/>
    <property type="gene ID" value="DME_0000111701"/>
</dbReference>
<accession>A0A0N4U328</accession>
<organism evidence="4 6">
    <name type="scientific">Dracunculus medinensis</name>
    <name type="common">Guinea worm</name>
    <dbReference type="NCBI Taxonomy" id="318479"/>
    <lineage>
        <taxon>Eukaryota</taxon>
        <taxon>Metazoa</taxon>
        <taxon>Ecdysozoa</taxon>
        <taxon>Nematoda</taxon>
        <taxon>Chromadorea</taxon>
        <taxon>Rhabditida</taxon>
        <taxon>Spirurina</taxon>
        <taxon>Dracunculoidea</taxon>
        <taxon>Dracunculidae</taxon>
        <taxon>Dracunculus</taxon>
    </lineage>
</organism>
<dbReference type="Proteomes" id="UP000274756">
    <property type="component" value="Unassembled WGS sequence"/>
</dbReference>
<dbReference type="EMBL" id="UYYG01001152">
    <property type="protein sequence ID" value="VDN55504.1"/>
    <property type="molecule type" value="Genomic_DNA"/>
</dbReference>
<evidence type="ECO:0000256" key="1">
    <source>
        <dbReference type="SAM" id="Coils"/>
    </source>
</evidence>
<dbReference type="Proteomes" id="UP000038040">
    <property type="component" value="Unplaced"/>
</dbReference>
<proteinExistence type="predicted"/>
<keyword evidence="2" id="KW-0472">Membrane</keyword>
<keyword evidence="5" id="KW-1185">Reference proteome</keyword>
<keyword evidence="2" id="KW-1133">Transmembrane helix</keyword>
<protein>
    <submittedName>
        <fullName evidence="6">PET117 cytochrome c oxidase chaperone</fullName>
    </submittedName>
</protein>
<dbReference type="AlphaFoldDB" id="A0A0N4U328"/>
<evidence type="ECO:0000313" key="6">
    <source>
        <dbReference type="WBParaSite" id="DME_0000111701-mRNA-1"/>
    </source>
</evidence>
<evidence type="ECO:0000256" key="2">
    <source>
        <dbReference type="SAM" id="Phobius"/>
    </source>
</evidence>
<keyword evidence="2" id="KW-0812">Transmembrane</keyword>
<reference evidence="3 5" key="2">
    <citation type="submission" date="2018-11" db="EMBL/GenBank/DDBJ databases">
        <authorList>
            <consortium name="Pathogen Informatics"/>
        </authorList>
    </citation>
    <scope>NUCLEOTIDE SEQUENCE [LARGE SCALE GENOMIC DNA]</scope>
</reference>
<dbReference type="OrthoDB" id="5811304at2759"/>
<reference evidence="6" key="1">
    <citation type="submission" date="2017-02" db="UniProtKB">
        <authorList>
            <consortium name="WormBaseParasite"/>
        </authorList>
    </citation>
    <scope>IDENTIFICATION</scope>
</reference>
<sequence>MLSTKRDLPRNDGGRRFGFLTFVASCIITTLTIGLVMWDERQQKERRQIHVKERLRRIQQQRNMEEYELQKRRYEDYLKVNS</sequence>
<feature type="transmembrane region" description="Helical" evidence="2">
    <location>
        <begin position="17"/>
        <end position="38"/>
    </location>
</feature>
<keyword evidence="1" id="KW-0175">Coiled coil</keyword>
<feature type="coiled-coil region" evidence="1">
    <location>
        <begin position="41"/>
        <end position="77"/>
    </location>
</feature>
<evidence type="ECO:0000313" key="3">
    <source>
        <dbReference type="EMBL" id="VDN55504.1"/>
    </source>
</evidence>